<proteinExistence type="predicted"/>
<dbReference type="EMBL" id="JAUSWV010000002">
    <property type="protein sequence ID" value="MDQ0581600.1"/>
    <property type="molecule type" value="Genomic_DNA"/>
</dbReference>
<evidence type="ECO:0000313" key="2">
    <source>
        <dbReference type="EMBL" id="MDQ0581600.1"/>
    </source>
</evidence>
<organism evidence="2 3">
    <name type="scientific">Streptomyces rishiriensis</name>
    <dbReference type="NCBI Taxonomy" id="68264"/>
    <lineage>
        <taxon>Bacteria</taxon>
        <taxon>Bacillati</taxon>
        <taxon>Actinomycetota</taxon>
        <taxon>Actinomycetes</taxon>
        <taxon>Kitasatosporales</taxon>
        <taxon>Streptomycetaceae</taxon>
        <taxon>Streptomyces</taxon>
    </lineage>
</organism>
<evidence type="ECO:0000256" key="1">
    <source>
        <dbReference type="SAM" id="MobiDB-lite"/>
    </source>
</evidence>
<reference evidence="2 3" key="1">
    <citation type="submission" date="2023-07" db="EMBL/GenBank/DDBJ databases">
        <title>Comparative genomics of wheat-associated soil bacteria to identify genetic determinants of phenazine resistance.</title>
        <authorList>
            <person name="Mouncey N."/>
        </authorList>
    </citation>
    <scope>NUCLEOTIDE SEQUENCE [LARGE SCALE GENOMIC DNA]</scope>
    <source>
        <strain evidence="2 3">B2I6</strain>
    </source>
</reference>
<protein>
    <submittedName>
        <fullName evidence="2">Uncharacterized protein</fullName>
    </submittedName>
</protein>
<keyword evidence="3" id="KW-1185">Reference proteome</keyword>
<dbReference type="Proteomes" id="UP001230654">
    <property type="component" value="Unassembled WGS sequence"/>
</dbReference>
<evidence type="ECO:0000313" key="3">
    <source>
        <dbReference type="Proteomes" id="UP001230654"/>
    </source>
</evidence>
<sequence>MSEPYAAELLPVEVPVLDDFESEDVEVEVDGLASEPDVDDFEDDDGELLDEEPRLSLR</sequence>
<comment type="caution">
    <text evidence="2">The sequence shown here is derived from an EMBL/GenBank/DDBJ whole genome shotgun (WGS) entry which is preliminary data.</text>
</comment>
<feature type="region of interest" description="Disordered" evidence="1">
    <location>
        <begin position="26"/>
        <end position="58"/>
    </location>
</feature>
<gene>
    <name evidence="2" type="ORF">QF030_003778</name>
</gene>
<name>A0ABU0NR18_STRRH</name>
<accession>A0ABU0NR18</accession>
<feature type="compositionally biased region" description="Acidic residues" evidence="1">
    <location>
        <begin position="36"/>
        <end position="50"/>
    </location>
</feature>